<sequence length="100" mass="10717">MITDSVRMRTRVALRIATPSDTTSHPIEVARAQGQGTNKLQSVGFNSTFALSAAQIEAASLSADTAADIEATVRFDRSQLATAAQPRMPSIRCQLWAKAI</sequence>
<dbReference type="EMBL" id="JAPDGR010004640">
    <property type="protein sequence ID" value="KAJ2967564.1"/>
    <property type="molecule type" value="Genomic_DNA"/>
</dbReference>
<evidence type="ECO:0000313" key="1">
    <source>
        <dbReference type="EMBL" id="KAJ2967564.1"/>
    </source>
</evidence>
<gene>
    <name evidence="1" type="ORF">NUW58_g10420</name>
</gene>
<keyword evidence="2" id="KW-1185">Reference proteome</keyword>
<name>A0ACC1MLM7_9PEZI</name>
<reference evidence="1" key="1">
    <citation type="submission" date="2022-10" db="EMBL/GenBank/DDBJ databases">
        <title>Genome Sequence of Xylaria curta.</title>
        <authorList>
            <person name="Buettner E."/>
        </authorList>
    </citation>
    <scope>NUCLEOTIDE SEQUENCE</scope>
    <source>
        <strain evidence="1">Babe10</strain>
    </source>
</reference>
<comment type="caution">
    <text evidence="1">The sequence shown here is derived from an EMBL/GenBank/DDBJ whole genome shotgun (WGS) entry which is preliminary data.</text>
</comment>
<protein>
    <submittedName>
        <fullName evidence="1">Uncharacterized protein</fullName>
    </submittedName>
</protein>
<organism evidence="1 2">
    <name type="scientific">Xylaria curta</name>
    <dbReference type="NCBI Taxonomy" id="42375"/>
    <lineage>
        <taxon>Eukaryota</taxon>
        <taxon>Fungi</taxon>
        <taxon>Dikarya</taxon>
        <taxon>Ascomycota</taxon>
        <taxon>Pezizomycotina</taxon>
        <taxon>Sordariomycetes</taxon>
        <taxon>Xylariomycetidae</taxon>
        <taxon>Xylariales</taxon>
        <taxon>Xylariaceae</taxon>
        <taxon>Xylaria</taxon>
    </lineage>
</organism>
<evidence type="ECO:0000313" key="2">
    <source>
        <dbReference type="Proteomes" id="UP001143856"/>
    </source>
</evidence>
<dbReference type="Proteomes" id="UP001143856">
    <property type="component" value="Unassembled WGS sequence"/>
</dbReference>
<proteinExistence type="predicted"/>
<accession>A0ACC1MLM7</accession>